<sequence length="91" mass="10453">MIKETSNLQKALAVLLYDQFDCPDVEAGQDDETMIQYIIYALIEKNENICPFKNYLSVPFCKTYKSGCEKGLMIDCGADAELVWKEFIRID</sequence>
<organism evidence="1 2">
    <name type="scientific">Acetobacterium wieringae</name>
    <dbReference type="NCBI Taxonomy" id="52694"/>
    <lineage>
        <taxon>Bacteria</taxon>
        <taxon>Bacillati</taxon>
        <taxon>Bacillota</taxon>
        <taxon>Clostridia</taxon>
        <taxon>Eubacteriales</taxon>
        <taxon>Eubacteriaceae</taxon>
        <taxon>Acetobacterium</taxon>
    </lineage>
</organism>
<keyword evidence="2" id="KW-1185">Reference proteome</keyword>
<reference evidence="1" key="1">
    <citation type="submission" date="2021-11" db="EMBL/GenBank/DDBJ databases">
        <title>Isoprene-degrading acetogen.</title>
        <authorList>
            <person name="Yang Y."/>
            <person name="Jin H."/>
            <person name="Yan J."/>
        </authorList>
    </citation>
    <scope>NUCLEOTIDE SEQUENCE</scope>
    <source>
        <strain evidence="1">Berkeley</strain>
    </source>
</reference>
<dbReference type="EMBL" id="CP087994">
    <property type="protein sequence ID" value="UYO61837.1"/>
    <property type="molecule type" value="Genomic_DNA"/>
</dbReference>
<gene>
    <name evidence="1" type="ORF">LNN31_13740</name>
</gene>
<evidence type="ECO:0000313" key="1">
    <source>
        <dbReference type="EMBL" id="UYO61837.1"/>
    </source>
</evidence>
<protein>
    <submittedName>
        <fullName evidence="1">Uncharacterized protein</fullName>
    </submittedName>
</protein>
<dbReference type="RefSeq" id="WP_263992632.1">
    <property type="nucleotide sequence ID" value="NZ_CP087994.1"/>
</dbReference>
<accession>A0ABY6HBF4</accession>
<evidence type="ECO:0000313" key="2">
    <source>
        <dbReference type="Proteomes" id="UP001163550"/>
    </source>
</evidence>
<name>A0ABY6HBF4_9FIRM</name>
<proteinExistence type="predicted"/>
<dbReference type="Proteomes" id="UP001163550">
    <property type="component" value="Chromosome"/>
</dbReference>